<dbReference type="InterPro" id="IPR002225">
    <property type="entry name" value="3Beta_OHSteriod_DH/Estase"/>
</dbReference>
<keyword evidence="2" id="KW-0560">Oxidoreductase</keyword>
<dbReference type="GO" id="GO:0016616">
    <property type="term" value="F:oxidoreductase activity, acting on the CH-OH group of donors, NAD or NADP as acceptor"/>
    <property type="evidence" value="ECO:0007669"/>
    <property type="project" value="InterPro"/>
</dbReference>
<evidence type="ECO:0000313" key="6">
    <source>
        <dbReference type="Proteomes" id="UP000800094"/>
    </source>
</evidence>
<evidence type="ECO:0000259" key="4">
    <source>
        <dbReference type="SMART" id="SM00822"/>
    </source>
</evidence>
<dbReference type="SUPFAM" id="SSF51735">
    <property type="entry name" value="NAD(P)-binding Rossmann-fold domains"/>
    <property type="match status" value="1"/>
</dbReference>
<dbReference type="GO" id="GO:0006694">
    <property type="term" value="P:steroid biosynthetic process"/>
    <property type="evidence" value="ECO:0007669"/>
    <property type="project" value="InterPro"/>
</dbReference>
<keyword evidence="6" id="KW-1185">Reference proteome</keyword>
<evidence type="ECO:0000256" key="3">
    <source>
        <dbReference type="SAM" id="Phobius"/>
    </source>
</evidence>
<evidence type="ECO:0000256" key="2">
    <source>
        <dbReference type="ARBA" id="ARBA00023002"/>
    </source>
</evidence>
<evidence type="ECO:0000313" key="5">
    <source>
        <dbReference type="EMBL" id="KAF2254484.1"/>
    </source>
</evidence>
<dbReference type="AlphaFoldDB" id="A0A6A6IVP2"/>
<gene>
    <name evidence="5" type="ORF">BU26DRAFT_514392</name>
</gene>
<dbReference type="InterPro" id="IPR036291">
    <property type="entry name" value="NAD(P)-bd_dom_sf"/>
</dbReference>
<proteinExistence type="inferred from homology"/>
<dbReference type="InterPro" id="IPR057326">
    <property type="entry name" value="KR_dom"/>
</dbReference>
<dbReference type="Proteomes" id="UP000800094">
    <property type="component" value="Unassembled WGS sequence"/>
</dbReference>
<name>A0A6A6IVP2_9PLEO</name>
<feature type="domain" description="Ketoreductase" evidence="4">
    <location>
        <begin position="9"/>
        <end position="275"/>
    </location>
</feature>
<comment type="similarity">
    <text evidence="1">Belongs to the 3-beta-HSD family.</text>
</comment>
<dbReference type="SMART" id="SM00822">
    <property type="entry name" value="PKS_KR"/>
    <property type="match status" value="1"/>
</dbReference>
<dbReference type="Pfam" id="PF01073">
    <property type="entry name" value="3Beta_HSD"/>
    <property type="match status" value="1"/>
</dbReference>
<dbReference type="Gene3D" id="3.40.50.720">
    <property type="entry name" value="NAD(P)-binding Rossmann-like Domain"/>
    <property type="match status" value="1"/>
</dbReference>
<reference evidence="5" key="1">
    <citation type="journal article" date="2020" name="Stud. Mycol.">
        <title>101 Dothideomycetes genomes: a test case for predicting lifestyles and emergence of pathogens.</title>
        <authorList>
            <person name="Haridas S."/>
            <person name="Albert R."/>
            <person name="Binder M."/>
            <person name="Bloem J."/>
            <person name="Labutti K."/>
            <person name="Salamov A."/>
            <person name="Andreopoulos B."/>
            <person name="Baker S."/>
            <person name="Barry K."/>
            <person name="Bills G."/>
            <person name="Bluhm B."/>
            <person name="Cannon C."/>
            <person name="Castanera R."/>
            <person name="Culley D."/>
            <person name="Daum C."/>
            <person name="Ezra D."/>
            <person name="Gonzalez J."/>
            <person name="Henrissat B."/>
            <person name="Kuo A."/>
            <person name="Liang C."/>
            <person name="Lipzen A."/>
            <person name="Lutzoni F."/>
            <person name="Magnuson J."/>
            <person name="Mondo S."/>
            <person name="Nolan M."/>
            <person name="Ohm R."/>
            <person name="Pangilinan J."/>
            <person name="Park H.-J."/>
            <person name="Ramirez L."/>
            <person name="Alfaro M."/>
            <person name="Sun H."/>
            <person name="Tritt A."/>
            <person name="Yoshinaga Y."/>
            <person name="Zwiers L.-H."/>
            <person name="Turgeon B."/>
            <person name="Goodwin S."/>
            <person name="Spatafora J."/>
            <person name="Crous P."/>
            <person name="Grigoriev I."/>
        </authorList>
    </citation>
    <scope>NUCLEOTIDE SEQUENCE</scope>
    <source>
        <strain evidence="5">CBS 122368</strain>
    </source>
</reference>
<keyword evidence="3" id="KW-0812">Transmembrane</keyword>
<dbReference type="GeneID" id="54581157"/>
<dbReference type="PANTHER" id="PTHR43245">
    <property type="entry name" value="BIFUNCTIONAL POLYMYXIN RESISTANCE PROTEIN ARNA"/>
    <property type="match status" value="1"/>
</dbReference>
<sequence length="377" mass="42575">MEDSGSFLGTVLVTGGCGFIGSFIAEAFAAEPSCSRIVAASRHPNRFRIPKAEYRACDITDLDQARALLDGERPRVIVHTVSPGAFAIPSEHYRVTYLGTKHLLKLAKEHPSVRAFVWTSSVNAVHLDPKLNHRRIDEQEAKINDWNSNASAYSRSKGATESLVLGFNTDATSVDFSQDADWRGKLLTTSLRVTGLFGPRDEKTIKEILHLTNTFATRIQIGPNELVHSWSYVESAADAHVDAAMALLDSRHLRPDMRVDGEAFFIADPEPMRLWDFSRAVWRVAGDEYWNRPEGQQRVFVLPFSMMITIATISEWVYWFFTLGTKRPRMTVDHFELMSKGCWFSIEKAKKRLGYRPVCGTEEGIRRSVKWFQGNGD</sequence>
<evidence type="ECO:0000256" key="1">
    <source>
        <dbReference type="ARBA" id="ARBA00009219"/>
    </source>
</evidence>
<dbReference type="InterPro" id="IPR050177">
    <property type="entry name" value="Lipid_A_modif_metabolic_enz"/>
</dbReference>
<organism evidence="5 6">
    <name type="scientific">Trematosphaeria pertusa</name>
    <dbReference type="NCBI Taxonomy" id="390896"/>
    <lineage>
        <taxon>Eukaryota</taxon>
        <taxon>Fungi</taxon>
        <taxon>Dikarya</taxon>
        <taxon>Ascomycota</taxon>
        <taxon>Pezizomycotina</taxon>
        <taxon>Dothideomycetes</taxon>
        <taxon>Pleosporomycetidae</taxon>
        <taxon>Pleosporales</taxon>
        <taxon>Massarineae</taxon>
        <taxon>Trematosphaeriaceae</taxon>
        <taxon>Trematosphaeria</taxon>
    </lineage>
</organism>
<dbReference type="PANTHER" id="PTHR43245:SF51">
    <property type="entry name" value="SHORT CHAIN DEHYDROGENASE_REDUCTASE FAMILY 42E, MEMBER 2"/>
    <property type="match status" value="1"/>
</dbReference>
<dbReference type="OrthoDB" id="10058185at2759"/>
<protein>
    <submittedName>
        <fullName evidence="5">C-3 sterol dehydrogenase/C-4 decarboxylase-like protein</fullName>
    </submittedName>
</protein>
<keyword evidence="3" id="KW-0472">Membrane</keyword>
<keyword evidence="3" id="KW-1133">Transmembrane helix</keyword>
<feature type="transmembrane region" description="Helical" evidence="3">
    <location>
        <begin position="300"/>
        <end position="321"/>
    </location>
</feature>
<accession>A0A6A6IVP2</accession>
<dbReference type="RefSeq" id="XP_033689488.1">
    <property type="nucleotide sequence ID" value="XM_033827827.1"/>
</dbReference>
<dbReference type="EMBL" id="ML987190">
    <property type="protein sequence ID" value="KAF2254484.1"/>
    <property type="molecule type" value="Genomic_DNA"/>
</dbReference>